<dbReference type="EMBL" id="WURB01000003">
    <property type="protein sequence ID" value="MXQ10806.1"/>
    <property type="molecule type" value="Genomic_DNA"/>
</dbReference>
<dbReference type="RefSeq" id="WP_160883418.1">
    <property type="nucleotide sequence ID" value="NZ_WURB01000003.1"/>
</dbReference>
<evidence type="ECO:0008006" key="3">
    <source>
        <dbReference type="Google" id="ProtNLM"/>
    </source>
</evidence>
<evidence type="ECO:0000313" key="2">
    <source>
        <dbReference type="Proteomes" id="UP000436483"/>
    </source>
</evidence>
<gene>
    <name evidence="1" type="ORF">GR328_04950</name>
</gene>
<dbReference type="AlphaFoldDB" id="A0A7X3SMZ0"/>
<proteinExistence type="predicted"/>
<accession>A0A7X3SMZ0</accession>
<reference evidence="1 2" key="2">
    <citation type="submission" date="2020-01" db="EMBL/GenBank/DDBJ databases">
        <title>Microvirga sp. nov., an arsenate reduction bacterium isolated from Tibet hotspring sediments.</title>
        <authorList>
            <person name="Xian W.-D."/>
            <person name="Li W.-J."/>
        </authorList>
    </citation>
    <scope>NUCLEOTIDE SEQUENCE [LARGE SCALE GENOMIC DNA]</scope>
    <source>
        <strain evidence="1 2">KCTC 23863</strain>
    </source>
</reference>
<evidence type="ECO:0000313" key="1">
    <source>
        <dbReference type="EMBL" id="MXQ10806.1"/>
    </source>
</evidence>
<reference evidence="1 2" key="1">
    <citation type="submission" date="2019-12" db="EMBL/GenBank/DDBJ databases">
        <authorList>
            <person name="Yuan C.-G."/>
        </authorList>
    </citation>
    <scope>NUCLEOTIDE SEQUENCE [LARGE SCALE GENOMIC DNA]</scope>
    <source>
        <strain evidence="1 2">KCTC 23863</strain>
    </source>
</reference>
<sequence>MRYEDARRLRGVESAWLRLRTWLCLSRLQRRRRKPIADLNHLSDHERRDIGLPEPVRYMDWRSLKDETRL</sequence>
<organism evidence="1 2">
    <name type="scientific">Microvirga makkahensis</name>
    <dbReference type="NCBI Taxonomy" id="1128670"/>
    <lineage>
        <taxon>Bacteria</taxon>
        <taxon>Pseudomonadati</taxon>
        <taxon>Pseudomonadota</taxon>
        <taxon>Alphaproteobacteria</taxon>
        <taxon>Hyphomicrobiales</taxon>
        <taxon>Methylobacteriaceae</taxon>
        <taxon>Microvirga</taxon>
    </lineage>
</organism>
<comment type="caution">
    <text evidence="1">The sequence shown here is derived from an EMBL/GenBank/DDBJ whole genome shotgun (WGS) entry which is preliminary data.</text>
</comment>
<keyword evidence="2" id="KW-1185">Reference proteome</keyword>
<dbReference type="Proteomes" id="UP000436483">
    <property type="component" value="Unassembled WGS sequence"/>
</dbReference>
<dbReference type="OrthoDB" id="8021129at2"/>
<name>A0A7X3SMZ0_9HYPH</name>
<protein>
    <recommendedName>
        <fullName evidence="3">DUF1127 domain-containing protein</fullName>
    </recommendedName>
</protein>